<dbReference type="OrthoDB" id="643149at2759"/>
<evidence type="ECO:0000256" key="1">
    <source>
        <dbReference type="SAM" id="SignalP"/>
    </source>
</evidence>
<dbReference type="SMR" id="A0A654G954"/>
<proteinExistence type="predicted"/>
<keyword evidence="1" id="KW-0732">Signal</keyword>
<dbReference type="GO" id="GO:0009627">
    <property type="term" value="P:systemic acquired resistance"/>
    <property type="evidence" value="ECO:0007669"/>
    <property type="project" value="InterPro"/>
</dbReference>
<feature type="chain" id="PRO_5038244359" description="Bifunctional inhibitor/plant lipid transfer protein/seed storage helical domain-containing protein" evidence="1">
    <location>
        <begin position="26"/>
        <end position="101"/>
    </location>
</feature>
<feature type="domain" description="Bifunctional inhibitor/plant lipid transfer protein/seed storage helical" evidence="2">
    <location>
        <begin position="29"/>
        <end position="101"/>
    </location>
</feature>
<evidence type="ECO:0000313" key="6">
    <source>
        <dbReference type="Proteomes" id="UP000426265"/>
    </source>
</evidence>
<dbReference type="OMA" id="KHADYTC"/>
<evidence type="ECO:0000313" key="7">
    <source>
        <dbReference type="Proteomes" id="UP000434276"/>
    </source>
</evidence>
<evidence type="ECO:0000313" key="4">
    <source>
        <dbReference type="EMBL" id="CAA0408438.1"/>
    </source>
</evidence>
<dbReference type="Proteomes" id="UP000426265">
    <property type="component" value="Unassembled WGS sequence"/>
</dbReference>
<dbReference type="InterPro" id="IPR039265">
    <property type="entry name" value="DIR1-like"/>
</dbReference>
<dbReference type="SMART" id="SM00499">
    <property type="entry name" value="AAI"/>
    <property type="match status" value="1"/>
</dbReference>
<dbReference type="InterPro" id="IPR036312">
    <property type="entry name" value="Bifun_inhib/LTP/seed_sf"/>
</dbReference>
<dbReference type="InterPro" id="IPR016140">
    <property type="entry name" value="Bifunc_inhib/LTP/seed_store"/>
</dbReference>
<evidence type="ECO:0000313" key="5">
    <source>
        <dbReference type="EMBL" id="VYS69703.1"/>
    </source>
</evidence>
<dbReference type="KEGG" id="ath:AT5G48490"/>
<dbReference type="AlphaFoldDB" id="A0A654G954"/>
<dbReference type="GeneID" id="834905"/>
<dbReference type="PANTHER" id="PTHR33122">
    <property type="entry name" value="LIPID BINDING PROTEIN-RELATED"/>
    <property type="match status" value="1"/>
</dbReference>
<dbReference type="Gene3D" id="1.10.110.10">
    <property type="entry name" value="Plant lipid-transfer and hydrophobic proteins"/>
    <property type="match status" value="1"/>
</dbReference>
<dbReference type="CDD" id="cd04660">
    <property type="entry name" value="nsLTP_like"/>
    <property type="match status" value="1"/>
</dbReference>
<dbReference type="EMBL" id="CACRSJ010000110">
    <property type="protein sequence ID" value="VYS69703.1"/>
    <property type="molecule type" value="Genomic_DNA"/>
</dbReference>
<dbReference type="InterPro" id="IPR044741">
    <property type="entry name" value="NsLTP-like"/>
</dbReference>
<dbReference type="ExpressionAtlas" id="A0A654G954">
    <property type="expression patterns" value="baseline and differential"/>
</dbReference>
<name>A0A654G954_ARATH</name>
<reference evidence="5 6" key="1">
    <citation type="submission" date="2019-11" db="EMBL/GenBank/DDBJ databases">
        <authorList>
            <person name="Jiao W.-B."/>
            <person name="Schneeberger K."/>
        </authorList>
    </citation>
    <scope>NUCLEOTIDE SEQUENCE [LARGE SCALE GENOMIC DNA]</scope>
    <source>
        <strain evidence="6">cv. An-1</strain>
        <strain evidence="7">cv. C24</strain>
    </source>
</reference>
<evidence type="ECO:0000259" key="2">
    <source>
        <dbReference type="SMART" id="SM00499"/>
    </source>
</evidence>
<protein>
    <recommendedName>
        <fullName evidence="2">Bifunctional inhibitor/plant lipid transfer protein/seed storage helical domain-containing protein</fullName>
    </recommendedName>
</protein>
<evidence type="ECO:0000313" key="3">
    <source>
        <dbReference type="Araport" id="AT5G48490"/>
    </source>
</evidence>
<dbReference type="SUPFAM" id="SSF47699">
    <property type="entry name" value="Bifunctional inhibitor/lipid-transfer protein/seed storage 2S albumin"/>
    <property type="match status" value="1"/>
</dbReference>
<dbReference type="GO" id="GO:0005504">
    <property type="term" value="F:fatty acid binding"/>
    <property type="evidence" value="ECO:0007669"/>
    <property type="project" value="InterPro"/>
</dbReference>
<dbReference type="Proteomes" id="UP000434276">
    <property type="component" value="Unassembled WGS sequence"/>
</dbReference>
<gene>
    <name evidence="3" type="ordered locus">At5g48490</name>
    <name evidence="5" type="ORF">AN1_LOCUS25088</name>
    <name evidence="4" type="ORF">C24_LOCUS24917</name>
</gene>
<dbReference type="EMBL" id="CACSHJ010000096">
    <property type="protein sequence ID" value="CAA0408438.1"/>
    <property type="molecule type" value="Genomic_DNA"/>
</dbReference>
<dbReference type="PANTHER" id="PTHR33122:SF74">
    <property type="entry name" value="BIFUNCTIONAL INHIBITOR_LIPID-TRANSFER PROTEIN_SEED STORAGE 2S ALBUMIN SUPERFAMILY PROTEIN"/>
    <property type="match status" value="1"/>
</dbReference>
<sequence>MTSKKVAIMVIVMVMASLVVERSVAIDLCGMTQAELNECLPAVSKNNPTSPSLLCCNALKHADYTCLCGYKNSPWLGSFGVDPKLASSLPKECDLTNAPTC</sequence>
<accession>A0A654G954</accession>
<feature type="signal peptide" evidence="1">
    <location>
        <begin position="1"/>
        <end position="25"/>
    </location>
</feature>
<dbReference type="Araport" id="AT5G48490"/>
<dbReference type="Pfam" id="PF14368">
    <property type="entry name" value="LTP_2"/>
    <property type="match status" value="1"/>
</dbReference>
<organism evidence="5 6">
    <name type="scientific">Arabidopsis thaliana</name>
    <name type="common">Mouse-ear cress</name>
    <dbReference type="NCBI Taxonomy" id="3702"/>
    <lineage>
        <taxon>Eukaryota</taxon>
        <taxon>Viridiplantae</taxon>
        <taxon>Streptophyta</taxon>
        <taxon>Embryophyta</taxon>
        <taxon>Tracheophyta</taxon>
        <taxon>Spermatophyta</taxon>
        <taxon>Magnoliopsida</taxon>
        <taxon>eudicotyledons</taxon>
        <taxon>Gunneridae</taxon>
        <taxon>Pentapetalae</taxon>
        <taxon>rosids</taxon>
        <taxon>malvids</taxon>
        <taxon>Brassicales</taxon>
        <taxon>Brassicaceae</taxon>
        <taxon>Camelineae</taxon>
        <taxon>Arabidopsis</taxon>
    </lineage>
</organism>